<dbReference type="STRING" id="75913.A0A0K0EXH6"/>
<name>A0A0K0EXH6_STRVS</name>
<reference evidence="2" key="2">
    <citation type="submission" date="2015-08" db="UniProtKB">
        <authorList>
            <consortium name="WormBaseParasite"/>
        </authorList>
    </citation>
    <scope>IDENTIFICATION</scope>
</reference>
<protein>
    <submittedName>
        <fullName evidence="2">Conserved domain protein</fullName>
    </submittedName>
</protein>
<evidence type="ECO:0000313" key="1">
    <source>
        <dbReference type="Proteomes" id="UP000035680"/>
    </source>
</evidence>
<evidence type="ECO:0000313" key="2">
    <source>
        <dbReference type="WBParaSite" id="SVE_0123000.1"/>
    </source>
</evidence>
<proteinExistence type="predicted"/>
<dbReference type="InterPro" id="IPR009218">
    <property type="entry name" value="HD_phosphohydro"/>
</dbReference>
<reference evidence="1" key="1">
    <citation type="submission" date="2014-07" db="EMBL/GenBank/DDBJ databases">
        <authorList>
            <person name="Martin A.A"/>
            <person name="De Silva N."/>
        </authorList>
    </citation>
    <scope>NUCLEOTIDE SEQUENCE</scope>
</reference>
<dbReference type="AlphaFoldDB" id="A0A0K0EXH6"/>
<organism evidence="1 2">
    <name type="scientific">Strongyloides venezuelensis</name>
    <name type="common">Threadworm</name>
    <dbReference type="NCBI Taxonomy" id="75913"/>
    <lineage>
        <taxon>Eukaryota</taxon>
        <taxon>Metazoa</taxon>
        <taxon>Ecdysozoa</taxon>
        <taxon>Nematoda</taxon>
        <taxon>Chromadorea</taxon>
        <taxon>Rhabditida</taxon>
        <taxon>Tylenchina</taxon>
        <taxon>Panagrolaimomorpha</taxon>
        <taxon>Strongyloidoidea</taxon>
        <taxon>Strongyloididae</taxon>
        <taxon>Strongyloides</taxon>
    </lineage>
</organism>
<dbReference type="Proteomes" id="UP000035680">
    <property type="component" value="Unassembled WGS sequence"/>
</dbReference>
<keyword evidence="1" id="KW-1185">Reference proteome</keyword>
<dbReference type="PIRSF" id="PIRSF035170">
    <property type="entry name" value="HD_phosphohydro"/>
    <property type="match status" value="1"/>
</dbReference>
<dbReference type="PANTHER" id="PTHR21174:SF0">
    <property type="entry name" value="HD PHOSPHOHYDROLASE FAMILY PROTEIN-RELATED"/>
    <property type="match status" value="1"/>
</dbReference>
<dbReference type="WBParaSite" id="SVE_0123000.1">
    <property type="protein sequence ID" value="SVE_0123000.1"/>
    <property type="gene ID" value="SVE_0123000"/>
</dbReference>
<accession>A0A0K0EXH6</accession>
<sequence>MYNFLWQQIITKFYDIKMTAEEKNVLRERWNDMTSFMSETVKEKWWDKIVKQYSDRPFYNLTHLHNMLQLFDQHKDRLHDRYAVAFAIFFKHLEYDSRSTETAKLSADQFKKFCSETTFDQEGYVVNLILESENNCTDANLNIGTYGNDDIHFLIDFDMMVHGENPEKYDKYKSKLRQEYSYLNDKEYKKERVKVLKLFLQIPNIYATKEFRDRYEEQARKNISEEIKSLGE</sequence>
<dbReference type="PANTHER" id="PTHR21174">
    <property type="match status" value="1"/>
</dbReference>